<dbReference type="GO" id="GO:0005737">
    <property type="term" value="C:cytoplasm"/>
    <property type="evidence" value="ECO:0007669"/>
    <property type="project" value="TreeGrafter"/>
</dbReference>
<dbReference type="InterPro" id="IPR002830">
    <property type="entry name" value="UbiD"/>
</dbReference>
<dbReference type="Gene3D" id="3.40.1670.10">
    <property type="entry name" value="UbiD C-terminal domain-like"/>
    <property type="match status" value="1"/>
</dbReference>
<dbReference type="NCBIfam" id="TIGR00148">
    <property type="entry name" value="UbiD family decarboxylase"/>
    <property type="match status" value="1"/>
</dbReference>
<feature type="domain" description="3-octaprenyl-4-hydroxybenzoate carboxy-lyase-like N-terminal" evidence="2">
    <location>
        <begin position="10"/>
        <end position="88"/>
    </location>
</feature>
<dbReference type="GO" id="GO:0033494">
    <property type="term" value="P:ferulate metabolic process"/>
    <property type="evidence" value="ECO:0007669"/>
    <property type="project" value="TreeGrafter"/>
</dbReference>
<feature type="domain" description="3-octaprenyl-4-hydroxybenzoate carboxy-lyase-like Rift-related" evidence="1">
    <location>
        <begin position="104"/>
        <end position="307"/>
    </location>
</feature>
<keyword evidence="5" id="KW-1185">Reference proteome</keyword>
<evidence type="ECO:0000259" key="2">
    <source>
        <dbReference type="Pfam" id="PF20695"/>
    </source>
</evidence>
<dbReference type="SUPFAM" id="SSF143968">
    <property type="entry name" value="UbiD C-terminal domain-like"/>
    <property type="match status" value="1"/>
</dbReference>
<dbReference type="Pfam" id="PF20695">
    <property type="entry name" value="UbiD_N"/>
    <property type="match status" value="1"/>
</dbReference>
<dbReference type="GO" id="GO:0016831">
    <property type="term" value="F:carboxy-lyase activity"/>
    <property type="evidence" value="ECO:0007669"/>
    <property type="project" value="InterPro"/>
</dbReference>
<feature type="domain" description="3-octaprenyl-4-hydroxybenzoate carboxy-lyase-like C-terminal" evidence="3">
    <location>
        <begin position="316"/>
        <end position="443"/>
    </location>
</feature>
<accession>A0A1H2J3D2</accession>
<dbReference type="SUPFAM" id="SSF50475">
    <property type="entry name" value="FMN-binding split barrel"/>
    <property type="match status" value="1"/>
</dbReference>
<dbReference type="AlphaFoldDB" id="A0A1H2J3D2"/>
<name>A0A1H2J3D2_9BACT</name>
<reference evidence="5" key="1">
    <citation type="submission" date="2016-10" db="EMBL/GenBank/DDBJ databases">
        <authorList>
            <person name="Varghese N."/>
            <person name="Submissions S."/>
        </authorList>
    </citation>
    <scope>NUCLEOTIDE SEQUENCE [LARGE SCALE GENOMIC DNA]</scope>
    <source>
        <strain evidence="5">DSM 3384</strain>
    </source>
</reference>
<dbReference type="EMBL" id="FNLL01000010">
    <property type="protein sequence ID" value="SDU50909.1"/>
    <property type="molecule type" value="Genomic_DNA"/>
</dbReference>
<sequence>MPYHNFREYVERLKETGDLVVVDRQVSTDMEMSVITRRNCQRQGPAQLFTDIKGYPGWDVVMTPIGTWRRYAISLEMDPDSHFNDIMAEYNKRKENPIKPVLVKNAPCQENVITGDNIDLFSFPVPSEGHAGLDSRQARNIGTWNSAICKDPDSGWVNYGNYRSMILDKTSTTVFTSPAQHIGMMYYEKYKPAGKPMPFAIAIGGSPLTGLIASTSLPAGVSEPDIIGALQKEPLELVKCTSIDLEVPANSEIVLEGELSVDEPLADEGPSTNYAGYRSKLFFKHPIFKVKTITHRNNPLFISSILGLPVCESTIVAGMGMSSEYLRILKENGLPVTSVYVPPEGGLHIVVVATKTPYPNIASRIGATILGHKMGALSTKVVVVNDDIDITNLNEWFHAFCTRLDPAEDIAVNKHAFNYPYGTSYLGPEQRVSGDGSNVVFDATIPHSWKPEETPYRHSWDNPNIYTPEVIEKVRNNWDKYGFEK</sequence>
<evidence type="ECO:0000259" key="1">
    <source>
        <dbReference type="Pfam" id="PF01977"/>
    </source>
</evidence>
<evidence type="ECO:0000259" key="3">
    <source>
        <dbReference type="Pfam" id="PF20696"/>
    </source>
</evidence>
<gene>
    <name evidence="4" type="ORF">SAMN04487931_110140</name>
</gene>
<dbReference type="Proteomes" id="UP000199608">
    <property type="component" value="Unassembled WGS sequence"/>
</dbReference>
<protein>
    <submittedName>
        <fullName evidence="4">Phenylphosphate carboxylase alpha subunit</fullName>
    </submittedName>
</protein>
<evidence type="ECO:0000313" key="5">
    <source>
        <dbReference type="Proteomes" id="UP000199608"/>
    </source>
</evidence>
<dbReference type="PANTHER" id="PTHR30108:SF17">
    <property type="entry name" value="FERULIC ACID DECARBOXYLASE 1"/>
    <property type="match status" value="1"/>
</dbReference>
<organism evidence="4 5">
    <name type="scientific">Desulfobacula phenolica</name>
    <dbReference type="NCBI Taxonomy" id="90732"/>
    <lineage>
        <taxon>Bacteria</taxon>
        <taxon>Pseudomonadati</taxon>
        <taxon>Thermodesulfobacteriota</taxon>
        <taxon>Desulfobacteria</taxon>
        <taxon>Desulfobacterales</taxon>
        <taxon>Desulfobacteraceae</taxon>
        <taxon>Desulfobacula</taxon>
    </lineage>
</organism>
<dbReference type="InterPro" id="IPR049383">
    <property type="entry name" value="UbiD-like_N"/>
</dbReference>
<dbReference type="Pfam" id="PF20696">
    <property type="entry name" value="UbiD_C"/>
    <property type="match status" value="1"/>
</dbReference>
<dbReference type="InterPro" id="IPR048304">
    <property type="entry name" value="UbiD_Rift_dom"/>
</dbReference>
<proteinExistence type="predicted"/>
<evidence type="ECO:0000313" key="4">
    <source>
        <dbReference type="EMBL" id="SDU50909.1"/>
    </source>
</evidence>
<dbReference type="GO" id="GO:0046281">
    <property type="term" value="P:cinnamic acid catabolic process"/>
    <property type="evidence" value="ECO:0007669"/>
    <property type="project" value="TreeGrafter"/>
</dbReference>
<dbReference type="Pfam" id="PF01977">
    <property type="entry name" value="UbiD"/>
    <property type="match status" value="1"/>
</dbReference>
<dbReference type="PANTHER" id="PTHR30108">
    <property type="entry name" value="3-OCTAPRENYL-4-HYDROXYBENZOATE CARBOXY-LYASE-RELATED"/>
    <property type="match status" value="1"/>
</dbReference>
<dbReference type="RefSeq" id="WP_092236515.1">
    <property type="nucleotide sequence ID" value="NZ_FNLL01000010.1"/>
</dbReference>
<dbReference type="InterPro" id="IPR049381">
    <property type="entry name" value="UbiD-like_C"/>
</dbReference>